<gene>
    <name evidence="2" type="ORF">SG35_029390</name>
</gene>
<dbReference type="InterPro" id="IPR025979">
    <property type="entry name" value="ChrR-like_cupin_dom"/>
</dbReference>
<dbReference type="SUPFAM" id="SSF51182">
    <property type="entry name" value="RmlC-like cupins"/>
    <property type="match status" value="2"/>
</dbReference>
<dbReference type="EMBL" id="CP059736">
    <property type="protein sequence ID" value="WDE02720.1"/>
    <property type="molecule type" value="Genomic_DNA"/>
</dbReference>
<dbReference type="Gene3D" id="2.60.120.10">
    <property type="entry name" value="Jelly Rolls"/>
    <property type="match status" value="1"/>
</dbReference>
<organism evidence="2 3">
    <name type="scientific">Thalassomonas actiniarum</name>
    <dbReference type="NCBI Taxonomy" id="485447"/>
    <lineage>
        <taxon>Bacteria</taxon>
        <taxon>Pseudomonadati</taxon>
        <taxon>Pseudomonadota</taxon>
        <taxon>Gammaproteobacteria</taxon>
        <taxon>Alteromonadales</taxon>
        <taxon>Colwelliaceae</taxon>
        <taxon>Thalassomonas</taxon>
    </lineage>
</organism>
<dbReference type="CDD" id="cd20303">
    <property type="entry name" value="cupin_ChrR_1"/>
    <property type="match status" value="1"/>
</dbReference>
<dbReference type="InterPro" id="IPR011051">
    <property type="entry name" value="RmlC_Cupin_sf"/>
</dbReference>
<dbReference type="AlphaFoldDB" id="A0AAE9YYE8"/>
<reference evidence="2 3" key="2">
    <citation type="journal article" date="2022" name="Mar. Drugs">
        <title>Bioassay-Guided Fractionation Leads to the Detection of Cholic Acid Generated by the Rare Thalassomonas sp.</title>
        <authorList>
            <person name="Pheiffer F."/>
            <person name="Schneider Y.K."/>
            <person name="Hansen E.H."/>
            <person name="Andersen J.H."/>
            <person name="Isaksson J."/>
            <person name="Busche T."/>
            <person name="R C."/>
            <person name="Kalinowski J."/>
            <person name="Zyl L.V."/>
            <person name="Trindade M."/>
        </authorList>
    </citation>
    <scope>NUCLEOTIDE SEQUENCE [LARGE SCALE GENOMIC DNA]</scope>
    <source>
        <strain evidence="2 3">A5K-106</strain>
    </source>
</reference>
<accession>A0AAE9YYE8</accession>
<protein>
    <submittedName>
        <fullName evidence="2">Cupin domain-containing protein</fullName>
    </submittedName>
</protein>
<dbReference type="Proteomes" id="UP000032568">
    <property type="component" value="Chromosome pTact"/>
</dbReference>
<dbReference type="InterPro" id="IPR014710">
    <property type="entry name" value="RmlC-like_jellyroll"/>
</dbReference>
<dbReference type="KEGG" id="tact:SG35_029390"/>
<sequence length="219" mass="24790">MVLNHDLGLPACVQTSEAKWQPSPAKGVKRLLLERKGGEKVTRATSIVSYEPGSYFEPHAHPKGEEFLVLSGTFSDEYGDYPTGTYVRNPPGTSHKPFSREGCMIFVKLQQFEMTDNERVVINLNEKRPDELKLHYNLKTLFNDYERVEIINVKENCSLPEAWTTLGVEILVLDGAISDGNQILNIGSWLRLPMNSPTKLTALKNSTFYFKFGHLRAEK</sequence>
<evidence type="ECO:0000313" key="3">
    <source>
        <dbReference type="Proteomes" id="UP000032568"/>
    </source>
</evidence>
<name>A0AAE9YYE8_9GAMM</name>
<reference evidence="2 3" key="1">
    <citation type="journal article" date="2015" name="Genome Announc.">
        <title>Draft Genome Sequences of Marine Isolates of Thalassomonas viridans and Thalassomonas actiniarum.</title>
        <authorList>
            <person name="Olonade I."/>
            <person name="van Zyl L.J."/>
            <person name="Trindade M."/>
        </authorList>
    </citation>
    <scope>NUCLEOTIDE SEQUENCE [LARGE SCALE GENOMIC DNA]</scope>
    <source>
        <strain evidence="2 3">A5K-106</strain>
    </source>
</reference>
<proteinExistence type="predicted"/>
<keyword evidence="3" id="KW-1185">Reference proteome</keyword>
<dbReference type="Pfam" id="PF12973">
    <property type="entry name" value="Cupin_7"/>
    <property type="match status" value="1"/>
</dbReference>
<evidence type="ECO:0000313" key="2">
    <source>
        <dbReference type="EMBL" id="WDE02720.1"/>
    </source>
</evidence>
<evidence type="ECO:0000259" key="1">
    <source>
        <dbReference type="Pfam" id="PF12973"/>
    </source>
</evidence>
<feature type="domain" description="ChrR-like cupin" evidence="1">
    <location>
        <begin position="11"/>
        <end position="112"/>
    </location>
</feature>